<dbReference type="AlphaFoldDB" id="A0A6P1TA69"/>
<dbReference type="EMBL" id="JACHHR010000003">
    <property type="protein sequence ID" value="MBB5211997.1"/>
    <property type="molecule type" value="Genomic_DNA"/>
</dbReference>
<dbReference type="InterPro" id="IPR050469">
    <property type="entry name" value="Diguanylate_Cyclase"/>
</dbReference>
<comment type="catalytic activity">
    <reaction evidence="3">
        <text>2 GTP = 3',3'-c-di-GMP + 2 diphosphate</text>
        <dbReference type="Rhea" id="RHEA:24898"/>
        <dbReference type="ChEBI" id="CHEBI:33019"/>
        <dbReference type="ChEBI" id="CHEBI:37565"/>
        <dbReference type="ChEBI" id="CHEBI:58805"/>
        <dbReference type="EC" id="2.7.7.65"/>
    </reaction>
</comment>
<dbReference type="Proteomes" id="UP000464675">
    <property type="component" value="Chromosome"/>
</dbReference>
<dbReference type="NCBIfam" id="TIGR00254">
    <property type="entry name" value="GGDEF"/>
    <property type="match status" value="1"/>
</dbReference>
<dbReference type="Pfam" id="PF00990">
    <property type="entry name" value="GGDEF"/>
    <property type="match status" value="1"/>
</dbReference>
<feature type="transmembrane region" description="Helical" evidence="4">
    <location>
        <begin position="57"/>
        <end position="78"/>
    </location>
</feature>
<dbReference type="Proteomes" id="UP000563601">
    <property type="component" value="Unassembled WGS sequence"/>
</dbReference>
<dbReference type="InterPro" id="IPR029787">
    <property type="entry name" value="Nucleotide_cyclase"/>
</dbReference>
<feature type="transmembrane region" description="Helical" evidence="4">
    <location>
        <begin position="84"/>
        <end position="102"/>
    </location>
</feature>
<evidence type="ECO:0000313" key="6">
    <source>
        <dbReference type="EMBL" id="MBB5211997.1"/>
    </source>
</evidence>
<evidence type="ECO:0000256" key="1">
    <source>
        <dbReference type="ARBA" id="ARBA00001946"/>
    </source>
</evidence>
<dbReference type="FunFam" id="3.30.70.270:FF:000001">
    <property type="entry name" value="Diguanylate cyclase domain protein"/>
    <property type="match status" value="1"/>
</dbReference>
<dbReference type="GO" id="GO:0005886">
    <property type="term" value="C:plasma membrane"/>
    <property type="evidence" value="ECO:0007669"/>
    <property type="project" value="TreeGrafter"/>
</dbReference>
<keyword evidence="4" id="KW-0812">Transmembrane</keyword>
<feature type="domain" description="GGDEF" evidence="5">
    <location>
        <begin position="176"/>
        <end position="314"/>
    </location>
</feature>
<keyword evidence="8" id="KW-1185">Reference proteome</keyword>
<dbReference type="PANTHER" id="PTHR45138">
    <property type="entry name" value="REGULATORY COMPONENTS OF SENSORY TRANSDUCTION SYSTEM"/>
    <property type="match status" value="1"/>
</dbReference>
<dbReference type="Gene3D" id="3.30.70.270">
    <property type="match status" value="1"/>
</dbReference>
<dbReference type="PANTHER" id="PTHR45138:SF9">
    <property type="entry name" value="DIGUANYLATE CYCLASE DGCM-RELATED"/>
    <property type="match status" value="1"/>
</dbReference>
<evidence type="ECO:0000313" key="7">
    <source>
        <dbReference type="EMBL" id="QHQ39678.1"/>
    </source>
</evidence>
<gene>
    <name evidence="7" type="ORF">GTQ55_12235</name>
    <name evidence="6" type="ORF">HNQ53_002222</name>
</gene>
<proteinExistence type="predicted"/>
<dbReference type="GO" id="GO:0043709">
    <property type="term" value="P:cell adhesion involved in single-species biofilm formation"/>
    <property type="evidence" value="ECO:0007669"/>
    <property type="project" value="TreeGrafter"/>
</dbReference>
<dbReference type="GO" id="GO:0052621">
    <property type="term" value="F:diguanylate cyclase activity"/>
    <property type="evidence" value="ECO:0007669"/>
    <property type="project" value="UniProtKB-EC"/>
</dbReference>
<comment type="cofactor">
    <cofactor evidence="1">
        <name>Mg(2+)</name>
        <dbReference type="ChEBI" id="CHEBI:18420"/>
    </cofactor>
</comment>
<dbReference type="SMART" id="SM00267">
    <property type="entry name" value="GGDEF"/>
    <property type="match status" value="1"/>
</dbReference>
<dbReference type="GO" id="GO:1902201">
    <property type="term" value="P:negative regulation of bacterial-type flagellum-dependent cell motility"/>
    <property type="evidence" value="ECO:0007669"/>
    <property type="project" value="TreeGrafter"/>
</dbReference>
<reference evidence="6 9" key="2">
    <citation type="submission" date="2020-08" db="EMBL/GenBank/DDBJ databases">
        <title>Genomic Encyclopedia of Type Strains, Phase IV (KMG-IV): sequencing the most valuable type-strain genomes for metagenomic binning, comparative biology and taxonomic classification.</title>
        <authorList>
            <person name="Goeker M."/>
        </authorList>
    </citation>
    <scope>NUCLEOTIDE SEQUENCE [LARGE SCALE GENOMIC DNA]</scope>
    <source>
        <strain evidence="6 9">DSM 11525</strain>
    </source>
</reference>
<evidence type="ECO:0000256" key="4">
    <source>
        <dbReference type="SAM" id="Phobius"/>
    </source>
</evidence>
<feature type="transmembrane region" description="Helical" evidence="4">
    <location>
        <begin position="109"/>
        <end position="129"/>
    </location>
</feature>
<dbReference type="InterPro" id="IPR000160">
    <property type="entry name" value="GGDEF_dom"/>
</dbReference>
<feature type="transmembrane region" description="Helical" evidence="4">
    <location>
        <begin position="28"/>
        <end position="50"/>
    </location>
</feature>
<evidence type="ECO:0000313" key="9">
    <source>
        <dbReference type="Proteomes" id="UP000563601"/>
    </source>
</evidence>
<name>A0A6P1TA69_9GAMM</name>
<dbReference type="SUPFAM" id="SSF55073">
    <property type="entry name" value="Nucleotide cyclase"/>
    <property type="match status" value="1"/>
</dbReference>
<dbReference type="InterPro" id="IPR043128">
    <property type="entry name" value="Rev_trsase/Diguanyl_cyclase"/>
</dbReference>
<dbReference type="CDD" id="cd01949">
    <property type="entry name" value="GGDEF"/>
    <property type="match status" value="1"/>
</dbReference>
<dbReference type="EC" id="2.7.7.65" evidence="2"/>
<keyword evidence="4" id="KW-0472">Membrane</keyword>
<organism evidence="6 9">
    <name type="scientific">Microbulbifer hydrolyticus</name>
    <dbReference type="NCBI Taxonomy" id="48074"/>
    <lineage>
        <taxon>Bacteria</taxon>
        <taxon>Pseudomonadati</taxon>
        <taxon>Pseudomonadota</taxon>
        <taxon>Gammaproteobacteria</taxon>
        <taxon>Cellvibrionales</taxon>
        <taxon>Microbulbiferaceae</taxon>
        <taxon>Microbulbifer</taxon>
    </lineage>
</organism>
<sequence>MILISVARVPLYCQYRRHEKDIAHCERWGLYFAAMAALQGSLYGVAWFAFVPGGDQFFLSVVCLWVMGLSACAVVGYAAHPKTLLSFFAPVVVPGTVLLLMDGSERMQILAAALFLYGVVILLAAAPVYRSIVQSIELNLRLRELSEKDGLTGLANRRHFDETLQKELDRALRNEQPLSLLLLDIDHFKAYNDHYGHVSGDHCLRLVSDAIAGCVRRSGELLARYGGEEFALLLPNTDKTQLAATVERLQAAIRESAIPHAGRPDRLEQITVSIGGTTVERDYPANPESLIENADTALYMAKNHGRNQYYFYCRRSGQLAAEEPLAVAIA</sequence>
<evidence type="ECO:0000313" key="8">
    <source>
        <dbReference type="Proteomes" id="UP000464675"/>
    </source>
</evidence>
<protein>
    <recommendedName>
        <fullName evidence="2">diguanylate cyclase</fullName>
        <ecNumber evidence="2">2.7.7.65</ecNumber>
    </recommendedName>
</protein>
<evidence type="ECO:0000256" key="3">
    <source>
        <dbReference type="ARBA" id="ARBA00034247"/>
    </source>
</evidence>
<dbReference type="OrthoDB" id="9812260at2"/>
<evidence type="ECO:0000259" key="5">
    <source>
        <dbReference type="PROSITE" id="PS50887"/>
    </source>
</evidence>
<keyword evidence="4" id="KW-1133">Transmembrane helix</keyword>
<dbReference type="RefSeq" id="WP_161858995.1">
    <property type="nucleotide sequence ID" value="NZ_CP047491.1"/>
</dbReference>
<reference evidence="7 8" key="1">
    <citation type="submission" date="2020-01" db="EMBL/GenBank/DDBJ databases">
        <title>The possibility of degradation of plastic by Microbulbifer hydrolyticus IRE-31.</title>
        <authorList>
            <person name="Liu L."/>
        </authorList>
    </citation>
    <scope>NUCLEOTIDE SEQUENCE [LARGE SCALE GENOMIC DNA]</scope>
    <source>
        <strain evidence="7 8">IRE-31</strain>
    </source>
</reference>
<evidence type="ECO:0000256" key="2">
    <source>
        <dbReference type="ARBA" id="ARBA00012528"/>
    </source>
</evidence>
<dbReference type="PROSITE" id="PS50887">
    <property type="entry name" value="GGDEF"/>
    <property type="match status" value="1"/>
</dbReference>
<dbReference type="EMBL" id="CP047491">
    <property type="protein sequence ID" value="QHQ39678.1"/>
    <property type="molecule type" value="Genomic_DNA"/>
</dbReference>
<accession>A0A6P1TA69</accession>